<keyword evidence="1" id="KW-0732">Signal</keyword>
<dbReference type="Proteomes" id="UP000031271">
    <property type="component" value="Chromosome"/>
</dbReference>
<dbReference type="KEGG" id="pbm:CL52_12285"/>
<dbReference type="Proteomes" id="UP000182276">
    <property type="component" value="Unassembled WGS sequence"/>
</dbReference>
<feature type="chain" id="PRO_5034979206" evidence="1">
    <location>
        <begin position="24"/>
        <end position="217"/>
    </location>
</feature>
<evidence type="ECO:0000313" key="3">
    <source>
        <dbReference type="EMBL" id="SDM52336.1"/>
    </source>
</evidence>
<dbReference type="Pfam" id="PF11172">
    <property type="entry name" value="DUF2959"/>
    <property type="match status" value="1"/>
</dbReference>
<feature type="signal peptide" evidence="1">
    <location>
        <begin position="1"/>
        <end position="23"/>
    </location>
</feature>
<accession>A0A8D3Y2M9</accession>
<proteinExistence type="predicted"/>
<gene>
    <name evidence="2" type="ORF">CL52_12285</name>
    <name evidence="3" type="ORF">SAMN05660875_105370</name>
</gene>
<reference evidence="2 4" key="3">
    <citation type="journal article" name="Genome Announc.">
        <title>Complete Genome Sequence of Pseudomonas balearica DSM 6083T.</title>
        <authorList>
            <person name="Bennasar-Figueras A."/>
            <person name="Salva-Serra F."/>
            <person name="Jaen-Luchoro D."/>
            <person name="Segui C."/>
            <person name="Aliaga F."/>
            <person name="Busquets A."/>
            <person name="Gomila M."/>
            <person name="Moore E.R."/>
            <person name="Lalucat J."/>
        </authorList>
    </citation>
    <scope>NUCLEOTIDE SEQUENCE [LARGE SCALE GENOMIC DNA]</scope>
    <source>
        <strain evidence="4">DSM 6083</strain>
        <strain evidence="2">DSM6083</strain>
    </source>
</reference>
<dbReference type="EMBL" id="FNHO01000005">
    <property type="protein sequence ID" value="SDM52336.1"/>
    <property type="molecule type" value="Genomic_DNA"/>
</dbReference>
<organism evidence="2 4">
    <name type="scientific">Stutzerimonas balearica DSM 6083</name>
    <dbReference type="NCBI Taxonomy" id="1123016"/>
    <lineage>
        <taxon>Bacteria</taxon>
        <taxon>Pseudomonadati</taxon>
        <taxon>Pseudomonadota</taxon>
        <taxon>Gammaproteobacteria</taxon>
        <taxon>Pseudomonadales</taxon>
        <taxon>Pseudomonadaceae</taxon>
        <taxon>Stutzerimonas</taxon>
    </lineage>
</organism>
<dbReference type="RefSeq" id="WP_043220883.1">
    <property type="nucleotide sequence ID" value="NZ_CP007511.1"/>
</dbReference>
<reference evidence="3 5" key="2">
    <citation type="submission" date="2016-10" db="EMBL/GenBank/DDBJ databases">
        <authorList>
            <person name="Varghese N."/>
            <person name="Submissions S."/>
        </authorList>
    </citation>
    <scope>NUCLEOTIDE SEQUENCE [LARGE SCALE GENOMIC DNA]</scope>
    <source>
        <strain evidence="3 5">DSM 6083</strain>
    </source>
</reference>
<protein>
    <submittedName>
        <fullName evidence="2">DNA repair protein</fullName>
    </submittedName>
</protein>
<evidence type="ECO:0000313" key="5">
    <source>
        <dbReference type="Proteomes" id="UP000182276"/>
    </source>
</evidence>
<evidence type="ECO:0000313" key="2">
    <source>
        <dbReference type="EMBL" id="AJE15766.1"/>
    </source>
</evidence>
<dbReference type="GeneID" id="77260681"/>
<reference evidence="4" key="1">
    <citation type="submission" date="2014-03" db="EMBL/GenBank/DDBJ databases">
        <title>Complete genome of Pseudomonas balearica DSM 6083T, a sewage water isolate from an enrichment with 2-methylnaphthalene.</title>
        <authorList>
            <person name="Salva-Serra F."/>
            <person name="Jaen-Luchoro D."/>
            <person name="Busquets A."/>
            <person name="Pena A."/>
            <person name="Gomila M."/>
            <person name="Bosch R."/>
            <person name="Nogales B."/>
            <person name="Garcia-Valdes E."/>
            <person name="Lalucat J."/>
            <person name="Bennasar A."/>
        </authorList>
    </citation>
    <scope>NUCLEOTIDE SEQUENCE [LARGE SCALE GENOMIC DNA]</scope>
    <source>
        <strain evidence="4">DSM 6083</strain>
    </source>
</reference>
<dbReference type="Gene3D" id="1.20.5.300">
    <property type="match status" value="1"/>
</dbReference>
<evidence type="ECO:0000256" key="1">
    <source>
        <dbReference type="SAM" id="SignalP"/>
    </source>
</evidence>
<keyword evidence="5" id="KW-1185">Reference proteome</keyword>
<dbReference type="EMBL" id="CP007511">
    <property type="protein sequence ID" value="AJE15766.1"/>
    <property type="molecule type" value="Genomic_DNA"/>
</dbReference>
<evidence type="ECO:0000313" key="4">
    <source>
        <dbReference type="Proteomes" id="UP000031271"/>
    </source>
</evidence>
<dbReference type="AlphaFoldDB" id="A0A8D3Y2M9"/>
<dbReference type="PROSITE" id="PS51257">
    <property type="entry name" value="PROKAR_LIPOPROTEIN"/>
    <property type="match status" value="1"/>
</dbReference>
<sequence>MRRLLITCLALLTLGGCQNAYYAAMEKVGIHKRDILVDRVEDARDSQLEAKQQFKDALEQYRSVVTVKGGELEQRYDALSREYEASAASAREVRERITAVEDVAQALFDEWADEIEQYSDRNLKQASARQLSRTRAEYRTLIERMKAAEKRIDPVLNVLHDQVLYLKHNLNARAIGALHGEYRNLQSNVDRLLQDMQRSIDEADGFVKRLQSSRSPS</sequence>
<dbReference type="InterPro" id="IPR021342">
    <property type="entry name" value="DUF2959"/>
</dbReference>
<name>A0A8D3Y2M9_9GAMM</name>